<feature type="region of interest" description="Disordered" evidence="3">
    <location>
        <begin position="652"/>
        <end position="710"/>
    </location>
</feature>
<feature type="compositionally biased region" description="Acidic residues" evidence="3">
    <location>
        <begin position="825"/>
        <end position="834"/>
    </location>
</feature>
<dbReference type="PANTHER" id="PTHR23348">
    <property type="entry name" value="PERIAXIN/AHNAK"/>
    <property type="match status" value="1"/>
</dbReference>
<dbReference type="CDD" id="cd00136">
    <property type="entry name" value="PDZ_canonical"/>
    <property type="match status" value="1"/>
</dbReference>
<feature type="domain" description="PDZ" evidence="4">
    <location>
        <begin position="15"/>
        <end position="86"/>
    </location>
</feature>
<sequence>AFIFTRKAHRLKRAKSDLVVNTEAEVFAKGITISGGGKDGIFIKNIKKESPASKIQNIKEGDQILSATIYFDDAKYEDVVKILEHSETYKMQLCLKQTDITLTKPKLKPGTIQGDTEQVILEDKETDGKQIKFKMPRVKMPTFGVSVSAEKVPKQEMHVGVIKPEVSLPAVDVDVKGPQVTTVTTGLDVSGARPEIDLASQTISMAAPQIDVQQPSITMPHFKMPSFGSSPSPEKLPKDTVDSGSAKVDITLPKVDLEIKGPKVQMSEDQEASRLSQPEQVLTVTMPSVEVEERDVDTKLPGETLEEKGKESKFKLPQIPDFDIAFPKIKGSDVKSAVHEPGTETKLPEAEIKGKGLDGEPESLSSEDAESKMEKGKFKMPEMQIRTFGMSFSKGSSKQGKGDEATSKTDVTSPKVDLDVKSPQISTEGKSEVKVTAPEISLSTTKPSVDLATGDISIKVPRPEGDIKLDREQVLEAEMPDVDISLPTTKEKQIEMTLKETDITLTKPKLKPGTIQGDTEQGDTEQVILEDKETDGKQIKFKMPRLKMPTFGVSVSAEKVPKQEMHVGVIKPEVSLPAVDVDVKERPEIDLASKNISVAAPQIDVQLPSIMTRLQSKEGQLKESEQPELVESIPGIKSFDVTVPGVETDIHLPKIEKTKKETGEEIEASSKEDTEKEKKKGKFRMPHFKMPSFGSSASPEKLPKDTVDSGSAKVDITLPKVDLEIKGPKVQMSEDQEASRLSKPEQVLTVTMPSVEVEERDVDTKLPGETLEEKGKESKFKLPQIPDFDIAFPKIKATDVKSAVHEPGTEIKLPEAEIDVKDLDGEPESLSSEDAESKMEKGKFKIPEIHMPKFGISFSKGSSKQGKGDEATSKIDITSPKVELDVKKPEISTEGKAEVKMTAPEFSLSTTKPSVALATEELGIKVPRPEGDIKLHREQVLEAEMPDVDVSLPTTKEKQIEMTLKETDITLTKPKLKPGTIQGDTEQVILEDKETDGKQIKFKMPRLKMPTFGVSVSAEKVPKQEMHVGVIKPEVSLPAVDVDVKGPQVTTVTTGLDVSGERPEIDLASKNISVAAPQIDVQLPSIMTRLQSKEGQLKESEQPELVESIPGIKSFDVTVPGVETDIHLPKIEKTKKETGEEIEASSKEDTEKEKKKGKFRMPHFKMPSFGSSASPEKLPKDAVDSGSAKVDITLPKVDLEIKGPKVQMSEDQEASRLSKPEQVLTVTMPSAEVKERDVDTKLPGETLEEKGKESKFKLPKIPDFDIAFPK</sequence>
<dbReference type="GO" id="GO:0043484">
    <property type="term" value="P:regulation of RNA splicing"/>
    <property type="evidence" value="ECO:0007669"/>
    <property type="project" value="TreeGrafter"/>
</dbReference>
<feature type="region of interest" description="Disordered" evidence="3">
    <location>
        <begin position="803"/>
        <end position="876"/>
    </location>
</feature>
<dbReference type="SMART" id="SM00228">
    <property type="entry name" value="PDZ"/>
    <property type="match status" value="1"/>
</dbReference>
<keyword evidence="2" id="KW-0539">Nucleus</keyword>
<feature type="compositionally biased region" description="Basic and acidic residues" evidence="3">
    <location>
        <begin position="803"/>
        <end position="824"/>
    </location>
</feature>
<organism evidence="5 6">
    <name type="scientific">Erpetoichthys calabaricus</name>
    <name type="common">Rope fish</name>
    <name type="synonym">Calamoichthys calabaricus</name>
    <dbReference type="NCBI Taxonomy" id="27687"/>
    <lineage>
        <taxon>Eukaryota</taxon>
        <taxon>Metazoa</taxon>
        <taxon>Chordata</taxon>
        <taxon>Craniata</taxon>
        <taxon>Vertebrata</taxon>
        <taxon>Euteleostomi</taxon>
        <taxon>Actinopterygii</taxon>
        <taxon>Polypteriformes</taxon>
        <taxon>Polypteridae</taxon>
        <taxon>Erpetoichthys</taxon>
    </lineage>
</organism>
<feature type="compositionally biased region" description="Basic and acidic residues" evidence="3">
    <location>
        <begin position="333"/>
        <end position="358"/>
    </location>
</feature>
<dbReference type="AlphaFoldDB" id="A0A8C4TL19"/>
<feature type="region of interest" description="Disordered" evidence="3">
    <location>
        <begin position="1130"/>
        <end position="1187"/>
    </location>
</feature>
<reference evidence="5" key="1">
    <citation type="submission" date="2021-06" db="EMBL/GenBank/DDBJ databases">
        <authorList>
            <consortium name="Wellcome Sanger Institute Data Sharing"/>
        </authorList>
    </citation>
    <scope>NUCLEOTIDE SEQUENCE [LARGE SCALE GENOMIC DNA]</scope>
</reference>
<dbReference type="Proteomes" id="UP000694620">
    <property type="component" value="Chromosome 16"/>
</dbReference>
<dbReference type="GO" id="GO:0005737">
    <property type="term" value="C:cytoplasm"/>
    <property type="evidence" value="ECO:0007669"/>
    <property type="project" value="TreeGrafter"/>
</dbReference>
<dbReference type="InterPro" id="IPR052082">
    <property type="entry name" value="Myelin_sheath_structural"/>
</dbReference>
<evidence type="ECO:0000313" key="5">
    <source>
        <dbReference type="Ensembl" id="ENSECRP00000032156.1"/>
    </source>
</evidence>
<dbReference type="Pfam" id="PF00595">
    <property type="entry name" value="PDZ"/>
    <property type="match status" value="1"/>
</dbReference>
<feature type="region of interest" description="Disordered" evidence="3">
    <location>
        <begin position="727"/>
        <end position="778"/>
    </location>
</feature>
<dbReference type="InterPro" id="IPR036034">
    <property type="entry name" value="PDZ_sf"/>
</dbReference>
<proteinExistence type="predicted"/>
<feature type="compositionally biased region" description="Basic and acidic residues" evidence="3">
    <location>
        <begin position="1130"/>
        <end position="1154"/>
    </location>
</feature>
<evidence type="ECO:0000259" key="4">
    <source>
        <dbReference type="PROSITE" id="PS50106"/>
    </source>
</evidence>
<evidence type="ECO:0000313" key="6">
    <source>
        <dbReference type="Proteomes" id="UP000694620"/>
    </source>
</evidence>
<feature type="region of interest" description="Disordered" evidence="3">
    <location>
        <begin position="1231"/>
        <end position="1254"/>
    </location>
</feature>
<reference evidence="5" key="3">
    <citation type="submission" date="2025-09" db="UniProtKB">
        <authorList>
            <consortium name="Ensembl"/>
        </authorList>
    </citation>
    <scope>IDENTIFICATION</scope>
</reference>
<evidence type="ECO:0000256" key="3">
    <source>
        <dbReference type="SAM" id="MobiDB-lite"/>
    </source>
</evidence>
<feature type="compositionally biased region" description="Basic and acidic residues" evidence="3">
    <location>
        <begin position="762"/>
        <end position="778"/>
    </location>
</feature>
<feature type="region of interest" description="Disordered" evidence="3">
    <location>
        <begin position="333"/>
        <end position="432"/>
    </location>
</feature>
<feature type="compositionally biased region" description="Low complexity" evidence="3">
    <location>
        <begin position="853"/>
        <end position="865"/>
    </location>
</feature>
<feature type="compositionally biased region" description="Basic and acidic residues" evidence="3">
    <location>
        <begin position="652"/>
        <end position="678"/>
    </location>
</feature>
<protein>
    <recommendedName>
        <fullName evidence="4">PDZ domain-containing protein</fullName>
    </recommendedName>
</protein>
<reference evidence="5" key="2">
    <citation type="submission" date="2025-08" db="UniProtKB">
        <authorList>
            <consortium name="Ensembl"/>
        </authorList>
    </citation>
    <scope>IDENTIFICATION</scope>
</reference>
<dbReference type="GO" id="GO:0032287">
    <property type="term" value="P:peripheral nervous system myelin maintenance"/>
    <property type="evidence" value="ECO:0007669"/>
    <property type="project" value="TreeGrafter"/>
</dbReference>
<evidence type="ECO:0000256" key="2">
    <source>
        <dbReference type="ARBA" id="ARBA00023242"/>
    </source>
</evidence>
<dbReference type="PANTHER" id="PTHR23348:SF41">
    <property type="entry name" value="NEUROBLAST DIFFERENTIATION-ASSOCIATED PROTEIN AHNAK"/>
    <property type="match status" value="1"/>
</dbReference>
<name>A0A8C4TL19_ERPCA</name>
<dbReference type="Ensembl" id="ENSECRT00000032874.1">
    <property type="protein sequence ID" value="ENSECRP00000032156.1"/>
    <property type="gene ID" value="ENSECRG00000021796.1"/>
</dbReference>
<dbReference type="InterPro" id="IPR001478">
    <property type="entry name" value="PDZ"/>
</dbReference>
<accession>A0A8C4TL19</accession>
<dbReference type="GeneTree" id="ENSGT00940000163336"/>
<feature type="compositionally biased region" description="Basic and acidic residues" evidence="3">
    <location>
        <begin position="1232"/>
        <end position="1254"/>
    </location>
</feature>
<feature type="compositionally biased region" description="Basic and acidic residues" evidence="3">
    <location>
        <begin position="835"/>
        <end position="851"/>
    </location>
</feature>
<dbReference type="PROSITE" id="PS50106">
    <property type="entry name" value="PDZ"/>
    <property type="match status" value="1"/>
</dbReference>
<dbReference type="Gene3D" id="2.30.42.10">
    <property type="match status" value="1"/>
</dbReference>
<evidence type="ECO:0000256" key="1">
    <source>
        <dbReference type="ARBA" id="ARBA00004123"/>
    </source>
</evidence>
<dbReference type="SUPFAM" id="SSF50156">
    <property type="entry name" value="PDZ domain-like"/>
    <property type="match status" value="1"/>
</dbReference>
<dbReference type="GO" id="GO:0005634">
    <property type="term" value="C:nucleus"/>
    <property type="evidence" value="ECO:0007669"/>
    <property type="project" value="UniProtKB-SubCell"/>
</dbReference>
<comment type="subcellular location">
    <subcellularLocation>
        <location evidence="1">Nucleus</location>
    </subcellularLocation>
</comment>
<feature type="compositionally biased region" description="Basic and acidic residues" evidence="3">
    <location>
        <begin position="369"/>
        <end position="380"/>
    </location>
</feature>
<feature type="compositionally biased region" description="Acidic residues" evidence="3">
    <location>
        <begin position="359"/>
        <end position="368"/>
    </location>
</feature>
<keyword evidence="6" id="KW-1185">Reference proteome</keyword>